<sequence length="125" mass="14374">MIDEKWEALKEELHRKFKVEDEHFEDLVMQTGDGPVVQGQAEIIIFSAKGGSASGGELPFSKIKLVRESKPVVLDKKMIYSHQQGKSARTEYKFSETEKSYKIKAYKWDDYNDDWKEIDAAGFGH</sequence>
<gene>
    <name evidence="1" type="ORF">A2660_00055</name>
</gene>
<evidence type="ECO:0000313" key="1">
    <source>
        <dbReference type="EMBL" id="OGE80251.1"/>
    </source>
</evidence>
<name>A0A1F5NRF8_9BACT</name>
<proteinExistence type="predicted"/>
<dbReference type="EMBL" id="MFEJ01000017">
    <property type="protein sequence ID" value="OGE80251.1"/>
    <property type="molecule type" value="Genomic_DNA"/>
</dbReference>
<dbReference type="AlphaFoldDB" id="A0A1F5NRF8"/>
<accession>A0A1F5NRF8</accession>
<comment type="caution">
    <text evidence="1">The sequence shown here is derived from an EMBL/GenBank/DDBJ whole genome shotgun (WGS) entry which is preliminary data.</text>
</comment>
<protein>
    <submittedName>
        <fullName evidence="1">Uncharacterized protein</fullName>
    </submittedName>
</protein>
<evidence type="ECO:0000313" key="2">
    <source>
        <dbReference type="Proteomes" id="UP000176233"/>
    </source>
</evidence>
<organism evidence="1 2">
    <name type="scientific">Candidatus Doudnabacteria bacterium RIFCSPHIGHO2_01_FULL_45_18</name>
    <dbReference type="NCBI Taxonomy" id="1817823"/>
    <lineage>
        <taxon>Bacteria</taxon>
        <taxon>Candidatus Doudnaibacteriota</taxon>
    </lineage>
</organism>
<reference evidence="1 2" key="1">
    <citation type="journal article" date="2016" name="Nat. Commun.">
        <title>Thousands of microbial genomes shed light on interconnected biogeochemical processes in an aquifer system.</title>
        <authorList>
            <person name="Anantharaman K."/>
            <person name="Brown C.T."/>
            <person name="Hug L.A."/>
            <person name="Sharon I."/>
            <person name="Castelle C.J."/>
            <person name="Probst A.J."/>
            <person name="Thomas B.C."/>
            <person name="Singh A."/>
            <person name="Wilkins M.J."/>
            <person name="Karaoz U."/>
            <person name="Brodie E.L."/>
            <person name="Williams K.H."/>
            <person name="Hubbard S.S."/>
            <person name="Banfield J.F."/>
        </authorList>
    </citation>
    <scope>NUCLEOTIDE SEQUENCE [LARGE SCALE GENOMIC DNA]</scope>
</reference>
<dbReference type="Proteomes" id="UP000176233">
    <property type="component" value="Unassembled WGS sequence"/>
</dbReference>